<gene>
    <name evidence="2" type="ORF">ACFOND_11045</name>
</gene>
<proteinExistence type="predicted"/>
<dbReference type="Proteomes" id="UP001595710">
    <property type="component" value="Unassembled WGS sequence"/>
</dbReference>
<accession>A0ABV7WTN2</accession>
<dbReference type="InterPro" id="IPR000073">
    <property type="entry name" value="AB_hydrolase_1"/>
</dbReference>
<comment type="caution">
    <text evidence="2">The sequence shown here is derived from an EMBL/GenBank/DDBJ whole genome shotgun (WGS) entry which is preliminary data.</text>
</comment>
<dbReference type="RefSeq" id="WP_377363046.1">
    <property type="nucleotide sequence ID" value="NZ_JBHRYN010000012.1"/>
</dbReference>
<reference evidence="3" key="1">
    <citation type="journal article" date="2019" name="Int. J. Syst. Evol. Microbiol.">
        <title>The Global Catalogue of Microorganisms (GCM) 10K type strain sequencing project: providing services to taxonomists for standard genome sequencing and annotation.</title>
        <authorList>
            <consortium name="The Broad Institute Genomics Platform"/>
            <consortium name="The Broad Institute Genome Sequencing Center for Infectious Disease"/>
            <person name="Wu L."/>
            <person name="Ma J."/>
        </authorList>
    </citation>
    <scope>NUCLEOTIDE SEQUENCE [LARGE SCALE GENOMIC DNA]</scope>
    <source>
        <strain evidence="3">CECT 8288</strain>
    </source>
</reference>
<dbReference type="Pfam" id="PF00561">
    <property type="entry name" value="Abhydrolase_1"/>
    <property type="match status" value="1"/>
</dbReference>
<name>A0ABV7WTN2_9GAMM</name>
<keyword evidence="3" id="KW-1185">Reference proteome</keyword>
<sequence>MTPTIREERLKIPTVHGGQLFLRCIEQQESSRAVVLMLHGLGSSGDVFIGEGHGLANYLSELGFTCYVPDLIGHGQSWPHISRHLEHSVHDIVEEDLVRIFSQIEKTLNGRPLYVVGQGFGSVLLLSAFAKHPLIQKLTEGFVHFNARRSTTISGASHRLLSKALWRKLMNGVGAVRGDVPLHWTSQANQPEALSWYRTFLNWSEGDWVDEVDQFNYAAKIRALTLPPSLYLASRSQGYWSNTADVREFMRELGTHNARMLILAKGDGNLRNYNSLSMLQHDDAWVDHFPVILDWLNERIRQQGQPV</sequence>
<dbReference type="InterPro" id="IPR029058">
    <property type="entry name" value="AB_hydrolase_fold"/>
</dbReference>
<dbReference type="Gene3D" id="3.40.50.1820">
    <property type="entry name" value="alpha/beta hydrolase"/>
    <property type="match status" value="1"/>
</dbReference>
<evidence type="ECO:0000313" key="2">
    <source>
        <dbReference type="EMBL" id="MFC3702181.1"/>
    </source>
</evidence>
<dbReference type="GO" id="GO:0016787">
    <property type="term" value="F:hydrolase activity"/>
    <property type="evidence" value="ECO:0007669"/>
    <property type="project" value="UniProtKB-KW"/>
</dbReference>
<dbReference type="SUPFAM" id="SSF53474">
    <property type="entry name" value="alpha/beta-Hydrolases"/>
    <property type="match status" value="1"/>
</dbReference>
<dbReference type="EMBL" id="JBHRYN010000012">
    <property type="protein sequence ID" value="MFC3702181.1"/>
    <property type="molecule type" value="Genomic_DNA"/>
</dbReference>
<evidence type="ECO:0000313" key="3">
    <source>
        <dbReference type="Proteomes" id="UP001595710"/>
    </source>
</evidence>
<evidence type="ECO:0000259" key="1">
    <source>
        <dbReference type="Pfam" id="PF00561"/>
    </source>
</evidence>
<keyword evidence="2" id="KW-0378">Hydrolase</keyword>
<organism evidence="2 3">
    <name type="scientific">Reinekea marina</name>
    <dbReference type="NCBI Taxonomy" id="1310421"/>
    <lineage>
        <taxon>Bacteria</taxon>
        <taxon>Pseudomonadati</taxon>
        <taxon>Pseudomonadota</taxon>
        <taxon>Gammaproteobacteria</taxon>
        <taxon>Oceanospirillales</taxon>
        <taxon>Saccharospirillaceae</taxon>
        <taxon>Reinekea</taxon>
    </lineage>
</organism>
<feature type="domain" description="AB hydrolase-1" evidence="1">
    <location>
        <begin position="34"/>
        <end position="133"/>
    </location>
</feature>
<protein>
    <submittedName>
        <fullName evidence="2">Alpha/beta hydrolase</fullName>
    </submittedName>
</protein>